<reference evidence="3" key="1">
    <citation type="submission" date="2021-01" db="EMBL/GenBank/DDBJ databases">
        <title>A chromosome-scale assembly of European eel, Anguilla anguilla.</title>
        <authorList>
            <person name="Henkel C."/>
            <person name="Jong-Raadsen S.A."/>
            <person name="Dufour S."/>
            <person name="Weltzien F.-A."/>
            <person name="Palstra A.P."/>
            <person name="Pelster B."/>
            <person name="Spaink H.P."/>
            <person name="Van Den Thillart G.E."/>
            <person name="Jansen H."/>
            <person name="Zahm M."/>
            <person name="Klopp C."/>
            <person name="Cedric C."/>
            <person name="Louis A."/>
            <person name="Berthelot C."/>
            <person name="Parey E."/>
            <person name="Roest Crollius H."/>
            <person name="Montfort J."/>
            <person name="Robinson-Rechavi M."/>
            <person name="Bucao C."/>
            <person name="Bouchez O."/>
            <person name="Gislard M."/>
            <person name="Lluch J."/>
            <person name="Milhes M."/>
            <person name="Lampietro C."/>
            <person name="Lopez Roques C."/>
            <person name="Donnadieu C."/>
            <person name="Braasch I."/>
            <person name="Desvignes T."/>
            <person name="Postlethwait J."/>
            <person name="Bobe J."/>
            <person name="Guiguen Y."/>
            <person name="Dirks R."/>
        </authorList>
    </citation>
    <scope>NUCLEOTIDE SEQUENCE</scope>
    <source>
        <strain evidence="3">Tag_6206</strain>
        <tissue evidence="3">Liver</tissue>
    </source>
</reference>
<keyword evidence="4" id="KW-1185">Reference proteome</keyword>
<name>A0A9D3RV30_ANGAN</name>
<keyword evidence="2" id="KW-0812">Transmembrane</keyword>
<protein>
    <submittedName>
        <fullName evidence="3">Uncharacterized protein</fullName>
    </submittedName>
</protein>
<evidence type="ECO:0000313" key="4">
    <source>
        <dbReference type="Proteomes" id="UP001044222"/>
    </source>
</evidence>
<accession>A0A9D3RV30</accession>
<evidence type="ECO:0000313" key="3">
    <source>
        <dbReference type="EMBL" id="KAG5844213.1"/>
    </source>
</evidence>
<sequence length="143" mass="15714">MDSAVKSKEETKGLRKQSGSRSLILSTGSLPTAACFVLSLSSIAICFLTSFKTSQLEHRLHALEMEKRSTLHQSASVLIEEGTVPALRDTIEKVVQERIAQTIPKLRMTREVEQECACPPGPPGKRGRMGKRGDPEVSTHQRS</sequence>
<feature type="transmembrane region" description="Helical" evidence="2">
    <location>
        <begin position="30"/>
        <end position="51"/>
    </location>
</feature>
<dbReference type="Proteomes" id="UP001044222">
    <property type="component" value="Chromosome 8"/>
</dbReference>
<evidence type="ECO:0000256" key="2">
    <source>
        <dbReference type="SAM" id="Phobius"/>
    </source>
</evidence>
<evidence type="ECO:0000256" key="1">
    <source>
        <dbReference type="SAM" id="MobiDB-lite"/>
    </source>
</evidence>
<feature type="non-terminal residue" evidence="3">
    <location>
        <position position="143"/>
    </location>
</feature>
<comment type="caution">
    <text evidence="3">The sequence shown here is derived from an EMBL/GenBank/DDBJ whole genome shotgun (WGS) entry which is preliminary data.</text>
</comment>
<feature type="compositionally biased region" description="Basic and acidic residues" evidence="1">
    <location>
        <begin position="131"/>
        <end position="143"/>
    </location>
</feature>
<dbReference type="AlphaFoldDB" id="A0A9D3RV30"/>
<keyword evidence="2" id="KW-1133">Transmembrane helix</keyword>
<dbReference type="EMBL" id="JAFIRN010000008">
    <property type="protein sequence ID" value="KAG5844213.1"/>
    <property type="molecule type" value="Genomic_DNA"/>
</dbReference>
<proteinExistence type="predicted"/>
<feature type="region of interest" description="Disordered" evidence="1">
    <location>
        <begin position="114"/>
        <end position="143"/>
    </location>
</feature>
<gene>
    <name evidence="3" type="ORF">ANANG_G00159900</name>
</gene>
<organism evidence="3 4">
    <name type="scientific">Anguilla anguilla</name>
    <name type="common">European freshwater eel</name>
    <name type="synonym">Muraena anguilla</name>
    <dbReference type="NCBI Taxonomy" id="7936"/>
    <lineage>
        <taxon>Eukaryota</taxon>
        <taxon>Metazoa</taxon>
        <taxon>Chordata</taxon>
        <taxon>Craniata</taxon>
        <taxon>Vertebrata</taxon>
        <taxon>Euteleostomi</taxon>
        <taxon>Actinopterygii</taxon>
        <taxon>Neopterygii</taxon>
        <taxon>Teleostei</taxon>
        <taxon>Anguilliformes</taxon>
        <taxon>Anguillidae</taxon>
        <taxon>Anguilla</taxon>
    </lineage>
</organism>
<keyword evidence="2" id="KW-0472">Membrane</keyword>